<feature type="domain" description="SAP" evidence="2">
    <location>
        <begin position="7"/>
        <end position="41"/>
    </location>
</feature>
<name>A0A0E9NQH6_SAICN</name>
<accession>A0A0E9NQH6</accession>
<dbReference type="SUPFAM" id="SSF68906">
    <property type="entry name" value="SAP domain"/>
    <property type="match status" value="1"/>
</dbReference>
<dbReference type="Pfam" id="PF02037">
    <property type="entry name" value="SAP"/>
    <property type="match status" value="1"/>
</dbReference>
<evidence type="ECO:0000256" key="1">
    <source>
        <dbReference type="SAM" id="MobiDB-lite"/>
    </source>
</evidence>
<feature type="region of interest" description="Disordered" evidence="1">
    <location>
        <begin position="267"/>
        <end position="288"/>
    </location>
</feature>
<evidence type="ECO:0000313" key="3">
    <source>
        <dbReference type="EMBL" id="GAO51680.1"/>
    </source>
</evidence>
<dbReference type="RefSeq" id="XP_019022412.1">
    <property type="nucleotide sequence ID" value="XM_019167882.1"/>
</dbReference>
<feature type="region of interest" description="Disordered" evidence="1">
    <location>
        <begin position="422"/>
        <end position="442"/>
    </location>
</feature>
<evidence type="ECO:0000259" key="2">
    <source>
        <dbReference type="PROSITE" id="PS50800"/>
    </source>
</evidence>
<dbReference type="AlphaFoldDB" id="A0A0E9NQH6"/>
<evidence type="ECO:0000313" key="4">
    <source>
        <dbReference type="Proteomes" id="UP000033140"/>
    </source>
</evidence>
<sequence length="442" mass="49305">MDTTEDFSSLTVAVLRERLSELGWSTRGLKKDLVERLKDVLKEQENIVVKEEPVEELPMVEERSADAYIQEKIPEPQNRHEQEQFHLHPQHMEPTPEMPHPGVNTLPAPVELTPNNPVKVLIETLQNPEAEYHRDLVTALRQVLSVQETGMNAPLLDASTVIASKKERKEVAIDPKTGHILISRFKRSEKTLDKFERLSEEVKDDVKTGAMVVNDAGSTGTFDASKDQIAFASKVAAASQVSVTERNNKILTMDILGETEISAPAAVTAPTQTTRRSARPRKVVSDDTTQDIDMDKENSICKLTEADFENVTQKIEKLRITAPAPVPIATRRTRKKAVLDDGVGNIISASSVKQEKPVSQQKPGVVIKEEPVDEFPAPFARSRARTIRSGDARRNEEDDYTGINGKETDAVDGVKVKQEVVEKASVRERTVRETRSRSTRNQ</sequence>
<proteinExistence type="predicted"/>
<gene>
    <name evidence="3" type="ORF">G7K_5773-t1</name>
</gene>
<organism evidence="3 4">
    <name type="scientific">Saitoella complicata (strain BCRC 22490 / CBS 7301 / JCM 7358 / NBRC 10748 / NRRL Y-17804)</name>
    <dbReference type="NCBI Taxonomy" id="698492"/>
    <lineage>
        <taxon>Eukaryota</taxon>
        <taxon>Fungi</taxon>
        <taxon>Dikarya</taxon>
        <taxon>Ascomycota</taxon>
        <taxon>Taphrinomycotina</taxon>
        <taxon>Taphrinomycotina incertae sedis</taxon>
        <taxon>Saitoella</taxon>
    </lineage>
</organism>
<dbReference type="PROSITE" id="PS50800">
    <property type="entry name" value="SAP"/>
    <property type="match status" value="1"/>
</dbReference>
<dbReference type="InterPro" id="IPR003034">
    <property type="entry name" value="SAP_dom"/>
</dbReference>
<feature type="region of interest" description="Disordered" evidence="1">
    <location>
        <begin position="385"/>
        <end position="407"/>
    </location>
</feature>
<reference evidence="3 4" key="2">
    <citation type="journal article" date="2014" name="J. Gen. Appl. Microbiol.">
        <title>The early diverging ascomycetous budding yeast Saitoella complicata has three histone deacetylases belonging to the Clr6, Hos2, and Rpd3 lineages.</title>
        <authorList>
            <person name="Nishida H."/>
            <person name="Matsumoto T."/>
            <person name="Kondo S."/>
            <person name="Hamamoto M."/>
            <person name="Yoshikawa H."/>
        </authorList>
    </citation>
    <scope>NUCLEOTIDE SEQUENCE [LARGE SCALE GENOMIC DNA]</scope>
    <source>
        <strain evidence="3 4">NRRL Y-17804</strain>
    </source>
</reference>
<dbReference type="EMBL" id="BACD03000050">
    <property type="protein sequence ID" value="GAO51680.1"/>
    <property type="molecule type" value="Genomic_DNA"/>
</dbReference>
<dbReference type="InterPro" id="IPR036361">
    <property type="entry name" value="SAP_dom_sf"/>
</dbReference>
<keyword evidence="4" id="KW-1185">Reference proteome</keyword>
<protein>
    <recommendedName>
        <fullName evidence="2">SAP domain-containing protein</fullName>
    </recommendedName>
</protein>
<dbReference type="SMART" id="SM00513">
    <property type="entry name" value="SAP"/>
    <property type="match status" value="1"/>
</dbReference>
<feature type="compositionally biased region" description="Basic and acidic residues" evidence="1">
    <location>
        <begin position="422"/>
        <end position="436"/>
    </location>
</feature>
<comment type="caution">
    <text evidence="3">The sequence shown here is derived from an EMBL/GenBank/DDBJ whole genome shotgun (WGS) entry which is preliminary data.</text>
</comment>
<reference evidence="3 4" key="1">
    <citation type="journal article" date="2011" name="J. Gen. Appl. Microbiol.">
        <title>Draft genome sequencing of the enigmatic yeast Saitoella complicata.</title>
        <authorList>
            <person name="Nishida H."/>
            <person name="Hamamoto M."/>
            <person name="Sugiyama J."/>
        </authorList>
    </citation>
    <scope>NUCLEOTIDE SEQUENCE [LARGE SCALE GENOMIC DNA]</scope>
    <source>
        <strain evidence="3 4">NRRL Y-17804</strain>
    </source>
</reference>
<dbReference type="Gene3D" id="1.10.720.30">
    <property type="entry name" value="SAP domain"/>
    <property type="match status" value="1"/>
</dbReference>
<dbReference type="OrthoDB" id="445357at2759"/>
<reference evidence="3 4" key="3">
    <citation type="journal article" date="2015" name="Genome Announc.">
        <title>Draft Genome Sequence of the Archiascomycetous Yeast Saitoella complicata.</title>
        <authorList>
            <person name="Yamauchi K."/>
            <person name="Kondo S."/>
            <person name="Hamamoto M."/>
            <person name="Takahashi Y."/>
            <person name="Ogura Y."/>
            <person name="Hayashi T."/>
            <person name="Nishida H."/>
        </authorList>
    </citation>
    <scope>NUCLEOTIDE SEQUENCE [LARGE SCALE GENOMIC DNA]</scope>
    <source>
        <strain evidence="3 4">NRRL Y-17804</strain>
    </source>
</reference>
<dbReference type="Proteomes" id="UP000033140">
    <property type="component" value="Unassembled WGS sequence"/>
</dbReference>